<gene>
    <name evidence="1" type="ORF">EZS28_008650</name>
</gene>
<reference evidence="1 2" key="1">
    <citation type="submission" date="2019-03" db="EMBL/GenBank/DDBJ databases">
        <title>Single cell metagenomics reveals metabolic interactions within the superorganism composed of flagellate Streblomastix strix and complex community of Bacteroidetes bacteria on its surface.</title>
        <authorList>
            <person name="Treitli S.C."/>
            <person name="Kolisko M."/>
            <person name="Husnik F."/>
            <person name="Keeling P."/>
            <person name="Hampl V."/>
        </authorList>
    </citation>
    <scope>NUCLEOTIDE SEQUENCE [LARGE SCALE GENOMIC DNA]</scope>
    <source>
        <strain evidence="1">ST1C</strain>
    </source>
</reference>
<accession>A0A5J4WL91</accession>
<dbReference type="EMBL" id="SNRW01001583">
    <property type="protein sequence ID" value="KAA6395827.1"/>
    <property type="molecule type" value="Genomic_DNA"/>
</dbReference>
<protein>
    <submittedName>
        <fullName evidence="1">Uncharacterized protein</fullName>
    </submittedName>
</protein>
<name>A0A5J4WL91_9EUKA</name>
<comment type="caution">
    <text evidence="1">The sequence shown here is derived from an EMBL/GenBank/DDBJ whole genome shotgun (WGS) entry which is preliminary data.</text>
</comment>
<dbReference type="AlphaFoldDB" id="A0A5J4WL91"/>
<sequence length="70" mass="8453">MKERYLGKELISCMPKQFEKIEEHLFNLEFFTEPDYLMIAKLMKEAAVENGIDLRQAFDQKSRWMTFVNM</sequence>
<proteinExistence type="predicted"/>
<organism evidence="1 2">
    <name type="scientific">Streblomastix strix</name>
    <dbReference type="NCBI Taxonomy" id="222440"/>
    <lineage>
        <taxon>Eukaryota</taxon>
        <taxon>Metamonada</taxon>
        <taxon>Preaxostyla</taxon>
        <taxon>Oxymonadida</taxon>
        <taxon>Streblomastigidae</taxon>
        <taxon>Streblomastix</taxon>
    </lineage>
</organism>
<dbReference type="Proteomes" id="UP000324800">
    <property type="component" value="Unassembled WGS sequence"/>
</dbReference>
<dbReference type="Gene3D" id="1.10.510.10">
    <property type="entry name" value="Transferase(Phosphotransferase) domain 1"/>
    <property type="match status" value="1"/>
</dbReference>
<evidence type="ECO:0000313" key="1">
    <source>
        <dbReference type="EMBL" id="KAA6395827.1"/>
    </source>
</evidence>
<evidence type="ECO:0000313" key="2">
    <source>
        <dbReference type="Proteomes" id="UP000324800"/>
    </source>
</evidence>